<dbReference type="EMBL" id="SMCO01000038">
    <property type="protein sequence ID" value="TCV79012.1"/>
    <property type="molecule type" value="Genomic_DNA"/>
</dbReference>
<dbReference type="InterPro" id="IPR022385">
    <property type="entry name" value="Rhs_assc_core"/>
</dbReference>
<keyword evidence="4" id="KW-1185">Reference proteome</keyword>
<dbReference type="InterPro" id="IPR056823">
    <property type="entry name" value="TEN-like_YD-shell"/>
</dbReference>
<keyword evidence="1" id="KW-0677">Repeat</keyword>
<dbReference type="NCBIfam" id="TIGR03696">
    <property type="entry name" value="Rhs_assc_core"/>
    <property type="match status" value="1"/>
</dbReference>
<gene>
    <name evidence="3" type="ORF">EDC63_13815</name>
</gene>
<dbReference type="Proteomes" id="UP000295367">
    <property type="component" value="Unassembled WGS sequence"/>
</dbReference>
<organism evidence="3 4">
    <name type="scientific">Sulfurirhabdus autotrophica</name>
    <dbReference type="NCBI Taxonomy" id="1706046"/>
    <lineage>
        <taxon>Bacteria</taxon>
        <taxon>Pseudomonadati</taxon>
        <taxon>Pseudomonadota</taxon>
        <taxon>Betaproteobacteria</taxon>
        <taxon>Nitrosomonadales</taxon>
        <taxon>Sulfuricellaceae</taxon>
        <taxon>Sulfurirhabdus</taxon>
    </lineage>
</organism>
<dbReference type="RefSeq" id="WP_124946918.1">
    <property type="nucleotide sequence ID" value="NZ_BHVT01000049.1"/>
</dbReference>
<dbReference type="PANTHER" id="PTHR32305:SF15">
    <property type="entry name" value="PROTEIN RHSA-RELATED"/>
    <property type="match status" value="1"/>
</dbReference>
<feature type="domain" description="Teneurin-like YD-shell" evidence="2">
    <location>
        <begin position="21"/>
        <end position="126"/>
    </location>
</feature>
<evidence type="ECO:0000256" key="1">
    <source>
        <dbReference type="ARBA" id="ARBA00022737"/>
    </source>
</evidence>
<dbReference type="OrthoDB" id="8552614at2"/>
<reference evidence="3 4" key="1">
    <citation type="submission" date="2019-03" db="EMBL/GenBank/DDBJ databases">
        <title>Genomic Encyclopedia of Type Strains, Phase IV (KMG-IV): sequencing the most valuable type-strain genomes for metagenomic binning, comparative biology and taxonomic classification.</title>
        <authorList>
            <person name="Goeker M."/>
        </authorList>
    </citation>
    <scope>NUCLEOTIDE SEQUENCE [LARGE SCALE GENOMIC DNA]</scope>
    <source>
        <strain evidence="3 4">DSM 100309</strain>
    </source>
</reference>
<dbReference type="InterPro" id="IPR050708">
    <property type="entry name" value="T6SS_VgrG/RHS"/>
</dbReference>
<dbReference type="Pfam" id="PF25023">
    <property type="entry name" value="TEN_YD-shell"/>
    <property type="match status" value="2"/>
</dbReference>
<dbReference type="PANTHER" id="PTHR32305">
    <property type="match status" value="1"/>
</dbReference>
<feature type="domain" description="Teneurin-like YD-shell" evidence="2">
    <location>
        <begin position="130"/>
        <end position="364"/>
    </location>
</feature>
<dbReference type="InterPro" id="IPR006530">
    <property type="entry name" value="YD"/>
</dbReference>
<protein>
    <submittedName>
        <fullName evidence="3">RHS repeat-associated protein</fullName>
    </submittedName>
</protein>
<dbReference type="Gene3D" id="2.180.10.10">
    <property type="entry name" value="RHS repeat-associated core"/>
    <property type="match status" value="1"/>
</dbReference>
<comment type="caution">
    <text evidence="3">The sequence shown here is derived from an EMBL/GenBank/DDBJ whole genome shotgun (WGS) entry which is preliminary data.</text>
</comment>
<evidence type="ECO:0000313" key="4">
    <source>
        <dbReference type="Proteomes" id="UP000295367"/>
    </source>
</evidence>
<proteinExistence type="predicted"/>
<sequence>MENISNIGNSQHNRPAKVTYADNSNITYAYDGAGRQISATDSITGQIFRTYDDFDRLSSETNSRGSVSYTYDTAGRRTSMNVMGQTVTNYSYDIANRITQITQGNKSVGFAYDVAGRTTNMTLPNGILASYTYDAASQLTSIQYTKGLIILGDLTYTYNQAGQRIQMGGSLAKANLPGDMVATYDVANRLTQFNARSLSYDANGNLLNDGNKGMTWNARDQLAGLSTGASFSYDATGRRLTKSVTGATTGYMYDGINPVQEFDGAGTTKADLLTGGVDQFFARTVNGVVSSFITDALGSTLALTDATGSFITQYGYEVYGNTTASGAFSDNPFQYTGRENDGTGLYYYRARYYDAELSRFVSSDPIGLAGGSQYLYLC</sequence>
<dbReference type="NCBIfam" id="TIGR01643">
    <property type="entry name" value="YD_repeat_2x"/>
    <property type="match status" value="3"/>
</dbReference>
<accession>A0A4V2W0Q3</accession>
<name>A0A4V2W0Q3_9PROT</name>
<evidence type="ECO:0000259" key="2">
    <source>
        <dbReference type="Pfam" id="PF25023"/>
    </source>
</evidence>
<dbReference type="AlphaFoldDB" id="A0A4V2W0Q3"/>
<evidence type="ECO:0000313" key="3">
    <source>
        <dbReference type="EMBL" id="TCV79012.1"/>
    </source>
</evidence>